<proteinExistence type="predicted"/>
<organism evidence="1">
    <name type="scientific">termite gut metagenome</name>
    <dbReference type="NCBI Taxonomy" id="433724"/>
    <lineage>
        <taxon>unclassified sequences</taxon>
        <taxon>metagenomes</taxon>
        <taxon>organismal metagenomes</taxon>
    </lineage>
</organism>
<evidence type="ECO:0000313" key="1">
    <source>
        <dbReference type="EMBL" id="KAA6349723.1"/>
    </source>
</evidence>
<comment type="caution">
    <text evidence="1">The sequence shown here is derived from an EMBL/GenBank/DDBJ whole genome shotgun (WGS) entry which is preliminary data.</text>
</comment>
<protein>
    <submittedName>
        <fullName evidence="1">Uncharacterized protein</fullName>
    </submittedName>
</protein>
<dbReference type="PROSITE" id="PS51257">
    <property type="entry name" value="PROKAR_LIPOPROTEIN"/>
    <property type="match status" value="1"/>
</dbReference>
<dbReference type="EMBL" id="SNRY01000041">
    <property type="protein sequence ID" value="KAA6349723.1"/>
    <property type="molecule type" value="Genomic_DNA"/>
</dbReference>
<name>A0A5J4SWN6_9ZZZZ</name>
<accession>A0A5J4SWN6</accession>
<sequence length="373" mass="41339">MRNLLYLVATIFLFAACKDESVEIITLGKAGDTFYFGEKVQVWAGVEGNLHQITYDWECTGGEFDGYRTQHLFENLWIAPSVPGEYLIKATAKTGGSSDSRITKMKVTNYFTETFDYGARNPAGWASSNTTLAYGMDSANPSDLIVSVPATSNSSDANLRRTLTAVKLVPPFSIKTKMKYTSYKTATAVTASNAATFLSIYFVQPDDNLDKPYIREIRLDICPPATGANWRLRMESYVPALGRSSWTGSTPVNPFTPGNLSPNGFQGTLPLFSFPRNEYRSFSFTIDAEKKFSIYIDGNAWVDKSNAINEFINVQNLSKLDLQVREFRLTVPRKSSSNAANTEMQWAITDVCINDVNTAIGGDVSNIGFEELK</sequence>
<gene>
    <name evidence="1" type="ORF">EZS27_002883</name>
</gene>
<dbReference type="AlphaFoldDB" id="A0A5J4SWN6"/>
<reference evidence="1" key="1">
    <citation type="submission" date="2019-03" db="EMBL/GenBank/DDBJ databases">
        <title>Single cell metagenomics reveals metabolic interactions within the superorganism composed of flagellate Streblomastix strix and complex community of Bacteroidetes bacteria on its surface.</title>
        <authorList>
            <person name="Treitli S.C."/>
            <person name="Kolisko M."/>
            <person name="Husnik F."/>
            <person name="Keeling P."/>
            <person name="Hampl V."/>
        </authorList>
    </citation>
    <scope>NUCLEOTIDE SEQUENCE</scope>
    <source>
        <strain evidence="1">STM</strain>
    </source>
</reference>